<keyword evidence="2" id="KW-1185">Reference proteome</keyword>
<evidence type="ECO:0000313" key="1">
    <source>
        <dbReference type="EMBL" id="UYQ95195.1"/>
    </source>
</evidence>
<dbReference type="InterPro" id="IPR016024">
    <property type="entry name" value="ARM-type_fold"/>
</dbReference>
<reference evidence="1" key="1">
    <citation type="submission" date="2022-10" db="EMBL/GenBank/DDBJ databases">
        <title>Chitinophaga sp. nov., isolated from soil.</title>
        <authorList>
            <person name="Jeon C.O."/>
        </authorList>
    </citation>
    <scope>NUCLEOTIDE SEQUENCE</scope>
    <source>
        <strain evidence="1">R8</strain>
    </source>
</reference>
<organism evidence="1 2">
    <name type="scientific">Chitinophaga horti</name>
    <dbReference type="NCBI Taxonomy" id="2920382"/>
    <lineage>
        <taxon>Bacteria</taxon>
        <taxon>Pseudomonadati</taxon>
        <taxon>Bacteroidota</taxon>
        <taxon>Chitinophagia</taxon>
        <taxon>Chitinophagales</taxon>
        <taxon>Chitinophagaceae</taxon>
        <taxon>Chitinophaga</taxon>
    </lineage>
</organism>
<proteinExistence type="predicted"/>
<dbReference type="Proteomes" id="UP001162741">
    <property type="component" value="Chromosome"/>
</dbReference>
<sequence length="172" mass="19418">MDLRNAILEEHSKEQTLKLAAYIGNDKKRFAELVSLVLHDEYRVVQRAAWTLRHVVEDHPTLIKPHIDALITRLGDPGIPVAVKRNVMAVLQQVPIPEHLHGPVMNYCFDFLQDPQETIAVKSFSMVILAQLAKSYPDIRNEIVLVISDLLEQEPSAGIRSRAAKTLRQLGT</sequence>
<dbReference type="Gene3D" id="1.25.10.10">
    <property type="entry name" value="Leucine-rich Repeat Variant"/>
    <property type="match status" value="1"/>
</dbReference>
<gene>
    <name evidence="1" type="ORF">MKQ68_08815</name>
</gene>
<protein>
    <recommendedName>
        <fullName evidence="3">HEAT repeat domain-containing protein</fullName>
    </recommendedName>
</protein>
<dbReference type="SUPFAM" id="SSF48371">
    <property type="entry name" value="ARM repeat"/>
    <property type="match status" value="1"/>
</dbReference>
<dbReference type="InterPro" id="IPR011989">
    <property type="entry name" value="ARM-like"/>
</dbReference>
<evidence type="ECO:0008006" key="3">
    <source>
        <dbReference type="Google" id="ProtNLM"/>
    </source>
</evidence>
<name>A0ABY6J689_9BACT</name>
<evidence type="ECO:0000313" key="2">
    <source>
        <dbReference type="Proteomes" id="UP001162741"/>
    </source>
</evidence>
<accession>A0ABY6J689</accession>
<dbReference type="RefSeq" id="WP_244837606.1">
    <property type="nucleotide sequence ID" value="NZ_CP107006.1"/>
</dbReference>
<dbReference type="EMBL" id="CP107006">
    <property type="protein sequence ID" value="UYQ95195.1"/>
    <property type="molecule type" value="Genomic_DNA"/>
</dbReference>